<proteinExistence type="predicted"/>
<evidence type="ECO:0000313" key="3">
    <source>
        <dbReference type="Proteomes" id="UP000296159"/>
    </source>
</evidence>
<accession>A0A2U1TMW0</accession>
<sequence length="200" mass="22157">MRKSPAGRRTDFGRRGQSAFATYPSRRIFRQRLDLYRSSTILCGWRAELAWLPVETLIHNQQQAYYQVLRECDRAGNCTLFIAFMLEKLTEALAEGIDAQQAYAVAMPVETPVQMSVENSGDLSPSAQRNLAAIAATPTITIVQLAHKLGVNRRTVERNIKILREKGRLVRAGARTSVYSGSRLGVGVAPASNLSRSHSP</sequence>
<evidence type="ECO:0000313" key="2">
    <source>
        <dbReference type="EMBL" id="PWC10757.1"/>
    </source>
</evidence>
<dbReference type="Proteomes" id="UP000296159">
    <property type="component" value="Unassembled WGS sequence"/>
</dbReference>
<dbReference type="Pfam" id="PF08279">
    <property type="entry name" value="HTH_11"/>
    <property type="match status" value="1"/>
</dbReference>
<keyword evidence="3" id="KW-1185">Reference proteome</keyword>
<gene>
    <name evidence="2" type="ORF">DDT56_21480</name>
</gene>
<dbReference type="AlphaFoldDB" id="A0A2U1TMW0"/>
<dbReference type="InterPro" id="IPR036388">
    <property type="entry name" value="WH-like_DNA-bd_sf"/>
</dbReference>
<reference evidence="2 3" key="1">
    <citation type="submission" date="2018-04" db="EMBL/GenBank/DDBJ databases">
        <title>Brenneria corticis sp.nov.</title>
        <authorList>
            <person name="Li Y."/>
        </authorList>
    </citation>
    <scope>NUCLEOTIDE SEQUENCE [LARGE SCALE GENOMIC DNA]</scope>
    <source>
        <strain evidence="2 3">CFCC 11842</strain>
    </source>
</reference>
<dbReference type="Gene3D" id="1.10.10.10">
    <property type="entry name" value="Winged helix-like DNA-binding domain superfamily/Winged helix DNA-binding domain"/>
    <property type="match status" value="1"/>
</dbReference>
<organism evidence="2 3">
    <name type="scientific">Brenneria corticis</name>
    <dbReference type="NCBI Taxonomy" id="2173106"/>
    <lineage>
        <taxon>Bacteria</taxon>
        <taxon>Pseudomonadati</taxon>
        <taxon>Pseudomonadota</taxon>
        <taxon>Gammaproteobacteria</taxon>
        <taxon>Enterobacterales</taxon>
        <taxon>Pectobacteriaceae</taxon>
        <taxon>Brenneria</taxon>
    </lineage>
</organism>
<dbReference type="EMBL" id="QDKH01000035">
    <property type="protein sequence ID" value="PWC10757.1"/>
    <property type="molecule type" value="Genomic_DNA"/>
</dbReference>
<comment type="caution">
    <text evidence="2">The sequence shown here is derived from an EMBL/GenBank/DDBJ whole genome shotgun (WGS) entry which is preliminary data.</text>
</comment>
<dbReference type="InterPro" id="IPR036390">
    <property type="entry name" value="WH_DNA-bd_sf"/>
</dbReference>
<name>A0A2U1TMW0_9GAMM</name>
<dbReference type="SUPFAM" id="SSF46785">
    <property type="entry name" value="Winged helix' DNA-binding domain"/>
    <property type="match status" value="1"/>
</dbReference>
<evidence type="ECO:0000259" key="1">
    <source>
        <dbReference type="Pfam" id="PF08279"/>
    </source>
</evidence>
<dbReference type="InterPro" id="IPR013196">
    <property type="entry name" value="HTH_11"/>
</dbReference>
<protein>
    <recommendedName>
        <fullName evidence="1">Helix-turn-helix type 11 domain-containing protein</fullName>
    </recommendedName>
</protein>
<feature type="domain" description="Helix-turn-helix type 11" evidence="1">
    <location>
        <begin position="135"/>
        <end position="170"/>
    </location>
</feature>